<evidence type="ECO:0000256" key="4">
    <source>
        <dbReference type="SAM" id="Phobius"/>
    </source>
</evidence>
<protein>
    <submittedName>
        <fullName evidence="6">Transcriptional regulator, AraC family</fullName>
    </submittedName>
</protein>
<feature type="transmembrane region" description="Helical" evidence="4">
    <location>
        <begin position="100"/>
        <end position="121"/>
    </location>
</feature>
<feature type="domain" description="HTH araC/xylS-type" evidence="5">
    <location>
        <begin position="265"/>
        <end position="369"/>
    </location>
</feature>
<feature type="transmembrane region" description="Helical" evidence="4">
    <location>
        <begin position="212"/>
        <end position="230"/>
    </location>
</feature>
<dbReference type="SUPFAM" id="SSF46689">
    <property type="entry name" value="Homeodomain-like"/>
    <property type="match status" value="1"/>
</dbReference>
<dbReference type="InterPro" id="IPR009057">
    <property type="entry name" value="Homeodomain-like_sf"/>
</dbReference>
<dbReference type="KEGG" id="hhy:Halhy_3161"/>
<keyword evidence="1" id="KW-0805">Transcription regulation</keyword>
<reference key="2">
    <citation type="submission" date="2011-04" db="EMBL/GenBank/DDBJ databases">
        <title>Complete sequence of chromosome of Haliscomenobacter hydrossis DSM 1100.</title>
        <authorList>
            <consortium name="US DOE Joint Genome Institute (JGI-PGF)"/>
            <person name="Lucas S."/>
            <person name="Han J."/>
            <person name="Lapidus A."/>
            <person name="Bruce D."/>
            <person name="Goodwin L."/>
            <person name="Pitluck S."/>
            <person name="Peters L."/>
            <person name="Kyrpides N."/>
            <person name="Mavromatis K."/>
            <person name="Ivanova N."/>
            <person name="Ovchinnikova G."/>
            <person name="Pagani I."/>
            <person name="Daligault H."/>
            <person name="Detter J.C."/>
            <person name="Han C."/>
            <person name="Land M."/>
            <person name="Hauser L."/>
            <person name="Markowitz V."/>
            <person name="Cheng J.-F."/>
            <person name="Hugenholtz P."/>
            <person name="Woyke T."/>
            <person name="Wu D."/>
            <person name="Verbarg S."/>
            <person name="Frueling A."/>
            <person name="Brambilla E."/>
            <person name="Klenk H.-P."/>
            <person name="Eisen J.A."/>
        </authorList>
    </citation>
    <scope>NUCLEOTIDE SEQUENCE</scope>
    <source>
        <strain>DSM 1100</strain>
    </source>
</reference>
<dbReference type="InterPro" id="IPR018062">
    <property type="entry name" value="HTH_AraC-typ_CS"/>
</dbReference>
<dbReference type="RefSeq" id="WP_013765564.1">
    <property type="nucleotide sequence ID" value="NC_015510.1"/>
</dbReference>
<dbReference type="SMART" id="SM00342">
    <property type="entry name" value="HTH_ARAC"/>
    <property type="match status" value="1"/>
</dbReference>
<dbReference type="OrthoDB" id="5492415at2"/>
<dbReference type="PROSITE" id="PS01124">
    <property type="entry name" value="HTH_ARAC_FAMILY_2"/>
    <property type="match status" value="1"/>
</dbReference>
<evidence type="ECO:0000256" key="2">
    <source>
        <dbReference type="ARBA" id="ARBA00023125"/>
    </source>
</evidence>
<dbReference type="GO" id="GO:0043565">
    <property type="term" value="F:sequence-specific DNA binding"/>
    <property type="evidence" value="ECO:0007669"/>
    <property type="project" value="InterPro"/>
</dbReference>
<keyword evidence="3" id="KW-0804">Transcription</keyword>
<evidence type="ECO:0000313" key="7">
    <source>
        <dbReference type="Proteomes" id="UP000008461"/>
    </source>
</evidence>
<keyword evidence="4" id="KW-1133">Transmembrane helix</keyword>
<name>F4KQP9_HALH1</name>
<keyword evidence="2" id="KW-0238">DNA-binding</keyword>
<gene>
    <name evidence="6" type="ordered locus">Halhy_3161</name>
</gene>
<reference evidence="6 7" key="1">
    <citation type="journal article" date="2011" name="Stand. Genomic Sci.">
        <title>Complete genome sequence of Haliscomenobacter hydrossis type strain (O).</title>
        <authorList>
            <consortium name="US DOE Joint Genome Institute (JGI-PGF)"/>
            <person name="Daligault H."/>
            <person name="Lapidus A."/>
            <person name="Zeytun A."/>
            <person name="Nolan M."/>
            <person name="Lucas S."/>
            <person name="Del Rio T.G."/>
            <person name="Tice H."/>
            <person name="Cheng J.F."/>
            <person name="Tapia R."/>
            <person name="Han C."/>
            <person name="Goodwin L."/>
            <person name="Pitluck S."/>
            <person name="Liolios K."/>
            <person name="Pagani I."/>
            <person name="Ivanova N."/>
            <person name="Huntemann M."/>
            <person name="Mavromatis K."/>
            <person name="Mikhailova N."/>
            <person name="Pati A."/>
            <person name="Chen A."/>
            <person name="Palaniappan K."/>
            <person name="Land M."/>
            <person name="Hauser L."/>
            <person name="Brambilla E.M."/>
            <person name="Rohde M."/>
            <person name="Verbarg S."/>
            <person name="Goker M."/>
            <person name="Bristow J."/>
            <person name="Eisen J.A."/>
            <person name="Markowitz V."/>
            <person name="Hugenholtz P."/>
            <person name="Kyrpides N.C."/>
            <person name="Klenk H.P."/>
            <person name="Woyke T."/>
        </authorList>
    </citation>
    <scope>NUCLEOTIDE SEQUENCE [LARGE SCALE GENOMIC DNA]</scope>
    <source>
        <strain evidence="7">ATCC 27775 / DSM 1100 / LMG 10767 / O</strain>
    </source>
</reference>
<feature type="transmembrane region" description="Helical" evidence="4">
    <location>
        <begin position="12"/>
        <end position="30"/>
    </location>
</feature>
<dbReference type="HOGENOM" id="CLU_041408_4_2_10"/>
<evidence type="ECO:0000313" key="6">
    <source>
        <dbReference type="EMBL" id="AEE51022.1"/>
    </source>
</evidence>
<keyword evidence="4" id="KW-0472">Membrane</keyword>
<feature type="transmembrane region" description="Helical" evidence="4">
    <location>
        <begin position="67"/>
        <end position="88"/>
    </location>
</feature>
<dbReference type="Gene3D" id="1.10.10.60">
    <property type="entry name" value="Homeodomain-like"/>
    <property type="match status" value="2"/>
</dbReference>
<feature type="transmembrane region" description="Helical" evidence="4">
    <location>
        <begin position="183"/>
        <end position="206"/>
    </location>
</feature>
<dbReference type="GO" id="GO:0003700">
    <property type="term" value="F:DNA-binding transcription factor activity"/>
    <property type="evidence" value="ECO:0007669"/>
    <property type="project" value="InterPro"/>
</dbReference>
<dbReference type="PANTHER" id="PTHR43280">
    <property type="entry name" value="ARAC-FAMILY TRANSCRIPTIONAL REGULATOR"/>
    <property type="match status" value="1"/>
</dbReference>
<feature type="transmembrane region" description="Helical" evidence="4">
    <location>
        <begin position="141"/>
        <end position="163"/>
    </location>
</feature>
<feature type="transmembrane region" description="Helical" evidence="4">
    <location>
        <begin position="42"/>
        <end position="61"/>
    </location>
</feature>
<keyword evidence="7" id="KW-1185">Reference proteome</keyword>
<dbReference type="STRING" id="760192.Halhy_3161"/>
<proteinExistence type="predicted"/>
<accession>F4KQP9</accession>
<keyword evidence="4" id="KW-0812">Transmembrane</keyword>
<dbReference type="PANTHER" id="PTHR43280:SF28">
    <property type="entry name" value="HTH-TYPE TRANSCRIPTIONAL ACTIVATOR RHAS"/>
    <property type="match status" value="1"/>
</dbReference>
<evidence type="ECO:0000256" key="1">
    <source>
        <dbReference type="ARBA" id="ARBA00023015"/>
    </source>
</evidence>
<dbReference type="InterPro" id="IPR018060">
    <property type="entry name" value="HTH_AraC"/>
</dbReference>
<sequence length="377" mass="44177">MPNPPSLDTWTIIFALSVFQAWFLTLIFLLKSDRERLGNLWLALLLFFFGLMMAENVMWWTRYINHFPHFCMLSLQVPFLFGPLMWFYQRWVFERYFPHGADYLYFLPFFIAILPFLPWYFTDAAGKLEAFSQKKSYPLASWVRSLLLYARLLYLGGFAILIIRYAYQQAKVDVHIQRWTRGLAWAFLGFAVFYASYFVLVQFSFFNLSWDYQISLAMTVFVFFIAYAGYTQPEVFDGLGWKNPVLAIKTQSSALPQSVMLTIERKLVEVMEKEALYQEAELSLEQLAQRLDVSKYHLSQTINEVIGCNFYEYINNLRVEKARDLLLSGAEPELSVKEIAYQAGFNNKVSFYNAFRKKFGLAPLLYKAAIKQKEASN</sequence>
<dbReference type="EMBL" id="CP002691">
    <property type="protein sequence ID" value="AEE51022.1"/>
    <property type="molecule type" value="Genomic_DNA"/>
</dbReference>
<dbReference type="PROSITE" id="PS00041">
    <property type="entry name" value="HTH_ARAC_FAMILY_1"/>
    <property type="match status" value="1"/>
</dbReference>
<dbReference type="eggNOG" id="COG4977">
    <property type="taxonomic scope" value="Bacteria"/>
</dbReference>
<organism evidence="6 7">
    <name type="scientific">Haliscomenobacter hydrossis (strain ATCC 27775 / DSM 1100 / LMG 10767 / O)</name>
    <dbReference type="NCBI Taxonomy" id="760192"/>
    <lineage>
        <taxon>Bacteria</taxon>
        <taxon>Pseudomonadati</taxon>
        <taxon>Bacteroidota</taxon>
        <taxon>Saprospiria</taxon>
        <taxon>Saprospirales</taxon>
        <taxon>Haliscomenobacteraceae</taxon>
        <taxon>Haliscomenobacter</taxon>
    </lineage>
</organism>
<evidence type="ECO:0000259" key="5">
    <source>
        <dbReference type="PROSITE" id="PS01124"/>
    </source>
</evidence>
<evidence type="ECO:0000256" key="3">
    <source>
        <dbReference type="ARBA" id="ARBA00023163"/>
    </source>
</evidence>
<dbReference type="Proteomes" id="UP000008461">
    <property type="component" value="Chromosome"/>
</dbReference>
<dbReference type="Pfam" id="PF12833">
    <property type="entry name" value="HTH_18"/>
    <property type="match status" value="1"/>
</dbReference>
<dbReference type="AlphaFoldDB" id="F4KQP9"/>